<dbReference type="eggNOG" id="COG0236">
    <property type="taxonomic scope" value="Bacteria"/>
</dbReference>
<keyword evidence="3" id="KW-1185">Reference proteome</keyword>
<dbReference type="RefSeq" id="WP_012227531.1">
    <property type="nucleotide sequence ID" value="NZ_HG422565.1"/>
</dbReference>
<dbReference type="AlphaFoldDB" id="R4Z038"/>
<dbReference type="Proteomes" id="UP000018291">
    <property type="component" value="Unassembled WGS sequence"/>
</dbReference>
<sequence length="97" mass="10968">MPAETHMERQSLDRDAVLQLVREQLADILEGDADTIAEDDRFAEDLRADSLALVELVELIEDELAERSCAVLFDDEDLVDLLTVRDAVDYVMARMDS</sequence>
<protein>
    <submittedName>
        <fullName evidence="2">Putative acyl carrier protein (ACP)</fullName>
    </submittedName>
</protein>
<reference evidence="2 3" key="1">
    <citation type="journal article" date="2013" name="ISME J.">
        <title>Metabolic model for the filamentous 'Candidatus Microthrix parvicella' based on genomic and metagenomic analyses.</title>
        <authorList>
            <person name="Jon McIlroy S."/>
            <person name="Kristiansen R."/>
            <person name="Albertsen M."/>
            <person name="Michael Karst S."/>
            <person name="Rossetti S."/>
            <person name="Lund Nielsen J."/>
            <person name="Tandoi V."/>
            <person name="James Seviour R."/>
            <person name="Nielsen P.H."/>
        </authorList>
    </citation>
    <scope>NUCLEOTIDE SEQUENCE [LARGE SCALE GENOMIC DNA]</scope>
    <source>
        <strain evidence="2 3">RN1</strain>
    </source>
</reference>
<dbReference type="HOGENOM" id="CLU_108696_5_1_11"/>
<dbReference type="SUPFAM" id="SSF47336">
    <property type="entry name" value="ACP-like"/>
    <property type="match status" value="1"/>
</dbReference>
<evidence type="ECO:0000313" key="2">
    <source>
        <dbReference type="EMBL" id="CCM64035.1"/>
    </source>
</evidence>
<dbReference type="InterPro" id="IPR036736">
    <property type="entry name" value="ACP-like_sf"/>
</dbReference>
<name>R4Z038_9ACTN</name>
<dbReference type="STRING" id="1229780.BN381_330020"/>
<dbReference type="InterPro" id="IPR009081">
    <property type="entry name" value="PP-bd_ACP"/>
</dbReference>
<accession>R4Z038</accession>
<dbReference type="Pfam" id="PF00550">
    <property type="entry name" value="PP-binding"/>
    <property type="match status" value="1"/>
</dbReference>
<proteinExistence type="predicted"/>
<dbReference type="PROSITE" id="PS50075">
    <property type="entry name" value="CARRIER"/>
    <property type="match status" value="1"/>
</dbReference>
<evidence type="ECO:0000313" key="3">
    <source>
        <dbReference type="Proteomes" id="UP000018291"/>
    </source>
</evidence>
<gene>
    <name evidence="2" type="ORF">BN381_330020</name>
</gene>
<organism evidence="2 3">
    <name type="scientific">Candidatus Neomicrothrix parvicella RN1</name>
    <dbReference type="NCBI Taxonomy" id="1229780"/>
    <lineage>
        <taxon>Bacteria</taxon>
        <taxon>Bacillati</taxon>
        <taxon>Actinomycetota</taxon>
        <taxon>Acidimicrobiia</taxon>
        <taxon>Acidimicrobiales</taxon>
        <taxon>Microthrixaceae</taxon>
        <taxon>Candidatus Neomicrothrix</taxon>
    </lineage>
</organism>
<comment type="caution">
    <text evidence="2">The sequence shown here is derived from an EMBL/GenBank/DDBJ whole genome shotgun (WGS) entry which is preliminary data.</text>
</comment>
<evidence type="ECO:0000259" key="1">
    <source>
        <dbReference type="PROSITE" id="PS50075"/>
    </source>
</evidence>
<dbReference type="Gene3D" id="1.10.1200.10">
    <property type="entry name" value="ACP-like"/>
    <property type="match status" value="1"/>
</dbReference>
<dbReference type="EMBL" id="CANL01000027">
    <property type="protein sequence ID" value="CCM64035.1"/>
    <property type="molecule type" value="Genomic_DNA"/>
</dbReference>
<feature type="domain" description="Carrier" evidence="1">
    <location>
        <begin position="12"/>
        <end position="95"/>
    </location>
</feature>